<keyword evidence="2" id="KW-1185">Reference proteome</keyword>
<dbReference type="AlphaFoldDB" id="A0A498SQN6"/>
<name>A0A498SQN6_ACAVI</name>
<feature type="non-terminal residue" evidence="1">
    <location>
        <position position="391"/>
    </location>
</feature>
<gene>
    <name evidence="1" type="ORF">NAV_LOCUS8952</name>
</gene>
<accession>A0A498SQN6</accession>
<dbReference type="EMBL" id="UPTC01003132">
    <property type="protein sequence ID" value="VBB34161.1"/>
    <property type="molecule type" value="Genomic_DNA"/>
</dbReference>
<sequence>MKVAGIDHCVLLLDSCSVKKIYVGPLLASKFDHILQTTHRINKSLADVVSMNFTKICPKSECIYYLSPLDFFFYCCCNTNFELCAYTSNEKSLSYASKNAEVWANNFPIRSFLKVDLHNVKTVSKVTGNLISTGLNTPLHLCAIGTYNVTIGNWKKEDFTVKIGKRELLAEPQKFCYFIASLQFKQTERKPPTSHIFPCMSQLYSYLMIYFNRRFDDTYIKCSRYFLFDTFDEVMLIEDYSFYSPKNLTLKKLYKQGKNLDKMGQKYNMTIQHGCIRKIFLPILDPFCRLLIPVLTNVIQCSCFQSPRLQQPCDANFEKAVHEEGSKITVPICLKTSGNLKNLSNDEYNFGILGSAKYIKAQTKNYPLCYDMVAIDPHKYGVEHRSGPFDE</sequence>
<reference evidence="1 2" key="1">
    <citation type="submission" date="2018-08" db="EMBL/GenBank/DDBJ databases">
        <authorList>
            <person name="Laetsch R D."/>
            <person name="Stevens L."/>
            <person name="Kumar S."/>
            <person name="Blaxter L. M."/>
        </authorList>
    </citation>
    <scope>NUCLEOTIDE SEQUENCE [LARGE SCALE GENOMIC DNA]</scope>
</reference>
<dbReference type="Proteomes" id="UP000276991">
    <property type="component" value="Unassembled WGS sequence"/>
</dbReference>
<dbReference type="OrthoDB" id="5868594at2759"/>
<evidence type="ECO:0000313" key="2">
    <source>
        <dbReference type="Proteomes" id="UP000276991"/>
    </source>
</evidence>
<protein>
    <submittedName>
        <fullName evidence="1">Uncharacterized protein</fullName>
    </submittedName>
</protein>
<proteinExistence type="predicted"/>
<evidence type="ECO:0000313" key="1">
    <source>
        <dbReference type="EMBL" id="VBB34161.1"/>
    </source>
</evidence>
<organism evidence="1 2">
    <name type="scientific">Acanthocheilonema viteae</name>
    <name type="common">Filarial nematode worm</name>
    <name type="synonym">Dipetalonema viteae</name>
    <dbReference type="NCBI Taxonomy" id="6277"/>
    <lineage>
        <taxon>Eukaryota</taxon>
        <taxon>Metazoa</taxon>
        <taxon>Ecdysozoa</taxon>
        <taxon>Nematoda</taxon>
        <taxon>Chromadorea</taxon>
        <taxon>Rhabditida</taxon>
        <taxon>Spirurina</taxon>
        <taxon>Spiruromorpha</taxon>
        <taxon>Filarioidea</taxon>
        <taxon>Onchocercidae</taxon>
        <taxon>Acanthocheilonema</taxon>
    </lineage>
</organism>